<dbReference type="PANTHER" id="PTHR43603">
    <property type="entry name" value="COBW DOMAIN-CONTAINING PROTEIN DDB_G0274527"/>
    <property type="match status" value="1"/>
</dbReference>
<organism evidence="3 4">
    <name type="scientific">Tetradesmus obliquus</name>
    <name type="common">Green alga</name>
    <name type="synonym">Acutodesmus obliquus</name>
    <dbReference type="NCBI Taxonomy" id="3088"/>
    <lineage>
        <taxon>Eukaryota</taxon>
        <taxon>Viridiplantae</taxon>
        <taxon>Chlorophyta</taxon>
        <taxon>core chlorophytes</taxon>
        <taxon>Chlorophyceae</taxon>
        <taxon>CS clade</taxon>
        <taxon>Sphaeropleales</taxon>
        <taxon>Scenedesmaceae</taxon>
        <taxon>Tetradesmus</taxon>
    </lineage>
</organism>
<feature type="domain" description="CobW C-terminal" evidence="2">
    <location>
        <begin position="90"/>
        <end position="279"/>
    </location>
</feature>
<feature type="compositionally biased region" description="Low complexity" evidence="1">
    <location>
        <begin position="157"/>
        <end position="172"/>
    </location>
</feature>
<dbReference type="Proteomes" id="UP001244341">
    <property type="component" value="Chromosome 3b"/>
</dbReference>
<feature type="compositionally biased region" description="Acidic residues" evidence="1">
    <location>
        <begin position="129"/>
        <end position="146"/>
    </location>
</feature>
<reference evidence="3 4" key="1">
    <citation type="submission" date="2023-05" db="EMBL/GenBank/DDBJ databases">
        <title>A 100% complete, gapless, phased diploid assembly of the Scenedesmus obliquus UTEX 3031 genome.</title>
        <authorList>
            <person name="Biondi T.C."/>
            <person name="Hanschen E.R."/>
            <person name="Kwon T."/>
            <person name="Eng W."/>
            <person name="Kruse C.P.S."/>
            <person name="Koehler S.I."/>
            <person name="Kunde Y."/>
            <person name="Gleasner C.D."/>
            <person name="You Mak K.T."/>
            <person name="Polle J."/>
            <person name="Hovde B.T."/>
            <person name="Starkenburg S.R."/>
        </authorList>
    </citation>
    <scope>NUCLEOTIDE SEQUENCE [LARGE SCALE GENOMIC DNA]</scope>
    <source>
        <strain evidence="3 4">DOE0152z</strain>
    </source>
</reference>
<dbReference type="EMBL" id="CP126210">
    <property type="protein sequence ID" value="WIA12415.1"/>
    <property type="molecule type" value="Genomic_DNA"/>
</dbReference>
<dbReference type="PANTHER" id="PTHR43603:SF1">
    <property type="entry name" value="ZINC-REGULATED GTPASE METALLOPROTEIN ACTIVATOR 1"/>
    <property type="match status" value="1"/>
</dbReference>
<accession>A0ABY8TTI1</accession>
<dbReference type="InterPro" id="IPR051927">
    <property type="entry name" value="Zn_Chap_cDPG_Synth"/>
</dbReference>
<keyword evidence="4" id="KW-1185">Reference proteome</keyword>
<protein>
    <recommendedName>
        <fullName evidence="2">CobW C-terminal domain-containing protein</fullName>
    </recommendedName>
</protein>
<dbReference type="SMART" id="SM00833">
    <property type="entry name" value="CobW_C"/>
    <property type="match status" value="1"/>
</dbReference>
<dbReference type="InterPro" id="IPR011629">
    <property type="entry name" value="CobW-like_C"/>
</dbReference>
<evidence type="ECO:0000259" key="2">
    <source>
        <dbReference type="SMART" id="SM00833"/>
    </source>
</evidence>
<dbReference type="Pfam" id="PF07683">
    <property type="entry name" value="CobW_C"/>
    <property type="match status" value="1"/>
</dbReference>
<sequence length="455" mass="48640">MHNLHSIHTFRGELAATAGAAAAGQLAPEAAAAAAAQAQLSGSHRHIAELLLDQIECADVLLLNKADTVGREELAMLQVTACGGTAAYGVSHFVYRARWPFHPGRLHNFMVSFFVLQEPDWEKLMAAQGEDDREDDSEDGSEDPDQEAQQPAGVTGSSSSSSSSGDQTTAQQLQQVAAVRRAACEGRFGLLLRSKGFVWLATRGDHIGEWSQAGSLLSFSTGGPWFCVLPKDAWPEDAAAAAELAADFAPCVGDRRQELVFIGLGLKQDLLRAALDECLVTVTEAEEAGFSGLPDPFEPWPDVTDLLDMDAEEGAEEDEEDEQAPEAAPAEDEQQQQQQEFGKAAAAPPSSAATAAAAAAAVPPVDVTVSDANRQLAMEKVMEEAQAYRRGGRKMQPVPKSGEDWDAACARCGWSCEDDGYDDDSNPLPQYRERYAAISAALKQGHTPCDLQPLE</sequence>
<feature type="region of interest" description="Disordered" evidence="1">
    <location>
        <begin position="312"/>
        <end position="349"/>
    </location>
</feature>
<evidence type="ECO:0000313" key="4">
    <source>
        <dbReference type="Proteomes" id="UP001244341"/>
    </source>
</evidence>
<feature type="compositionally biased region" description="Low complexity" evidence="1">
    <location>
        <begin position="335"/>
        <end position="349"/>
    </location>
</feature>
<proteinExistence type="predicted"/>
<evidence type="ECO:0000313" key="3">
    <source>
        <dbReference type="EMBL" id="WIA12415.1"/>
    </source>
</evidence>
<dbReference type="SUPFAM" id="SSF90002">
    <property type="entry name" value="Hypothetical protein YjiA, C-terminal domain"/>
    <property type="match status" value="1"/>
</dbReference>
<evidence type="ECO:0000256" key="1">
    <source>
        <dbReference type="SAM" id="MobiDB-lite"/>
    </source>
</evidence>
<feature type="compositionally biased region" description="Acidic residues" evidence="1">
    <location>
        <begin position="312"/>
        <end position="334"/>
    </location>
</feature>
<name>A0ABY8TTI1_TETOB</name>
<feature type="region of interest" description="Disordered" evidence="1">
    <location>
        <begin position="127"/>
        <end position="172"/>
    </location>
</feature>
<gene>
    <name evidence="3" type="ORF">OEZ85_012456</name>
</gene>